<comment type="caution">
    <text evidence="1">The sequence shown here is derived from an EMBL/GenBank/DDBJ whole genome shotgun (WGS) entry which is preliminary data.</text>
</comment>
<protein>
    <submittedName>
        <fullName evidence="1">Uncharacterized protein</fullName>
    </submittedName>
</protein>
<evidence type="ECO:0000313" key="2">
    <source>
        <dbReference type="Proteomes" id="UP000236546"/>
    </source>
</evidence>
<name>A0A2K0SUR2_9HYPO</name>
<accession>A0A2K0SUR2</accession>
<dbReference type="Proteomes" id="UP000236546">
    <property type="component" value="Unassembled WGS sequence"/>
</dbReference>
<dbReference type="AlphaFoldDB" id="A0A2K0SUR2"/>
<sequence length="141" mass="15422">MSHAALSGFDGSQHVITNIVIDFSEDAAEDSHGASEISSEGFPTHSNARTANARAIVTAYHYLDISRLKDLNPDVVSGTDCECYVTMRGVWNLTVVDTGLSNWVVKGISVKRLVPLVGNQDLYNIAKKRFESGHDRNALSW</sequence>
<organism evidence="1 2">
    <name type="scientific">Trichoderma gamsii</name>
    <dbReference type="NCBI Taxonomy" id="398673"/>
    <lineage>
        <taxon>Eukaryota</taxon>
        <taxon>Fungi</taxon>
        <taxon>Dikarya</taxon>
        <taxon>Ascomycota</taxon>
        <taxon>Pezizomycotina</taxon>
        <taxon>Sordariomycetes</taxon>
        <taxon>Hypocreomycetidae</taxon>
        <taxon>Hypocreales</taxon>
        <taxon>Hypocreaceae</taxon>
        <taxon>Trichoderma</taxon>
    </lineage>
</organism>
<reference evidence="1 2" key="1">
    <citation type="submission" date="2017-02" db="EMBL/GenBank/DDBJ databases">
        <title>Genomes of Trichoderma spp. with biocontrol activity.</title>
        <authorList>
            <person name="Gardiner D."/>
            <person name="Kazan K."/>
            <person name="Vos C."/>
            <person name="Harvey P."/>
        </authorList>
    </citation>
    <scope>NUCLEOTIDE SEQUENCE [LARGE SCALE GENOMIC DNA]</scope>
    <source>
        <strain evidence="1 2">A5MH</strain>
    </source>
</reference>
<proteinExistence type="predicted"/>
<dbReference type="OrthoDB" id="5208229at2759"/>
<gene>
    <name evidence="1" type="ORF">TGAMA5MH_11077</name>
</gene>
<evidence type="ECO:0000313" key="1">
    <source>
        <dbReference type="EMBL" id="PNP37017.1"/>
    </source>
</evidence>
<dbReference type="EMBL" id="MTYH01000225">
    <property type="protein sequence ID" value="PNP37017.1"/>
    <property type="molecule type" value="Genomic_DNA"/>
</dbReference>